<evidence type="ECO:0000256" key="1">
    <source>
        <dbReference type="ARBA" id="ARBA00023002"/>
    </source>
</evidence>
<dbReference type="Gene3D" id="1.20.1090.10">
    <property type="entry name" value="Dehydroquinate synthase-like - alpha domain"/>
    <property type="match status" value="1"/>
</dbReference>
<accession>A0A0R1SHH8</accession>
<gene>
    <name evidence="4" type="ORF">FC27_GL000991</name>
</gene>
<keyword evidence="1" id="KW-0560">Oxidoreductase</keyword>
<dbReference type="AlphaFoldDB" id="A0A0R1SHH8"/>
<dbReference type="Proteomes" id="UP000051647">
    <property type="component" value="Unassembled WGS sequence"/>
</dbReference>
<feature type="domain" description="Alcohol dehydrogenase iron-type/glycerol dehydrogenase GldA" evidence="2">
    <location>
        <begin position="10"/>
        <end position="159"/>
    </location>
</feature>
<organism evidence="4 5">
    <name type="scientific">Companilactobacillus versmoldensis DSM 14857 = KCTC 3814</name>
    <dbReference type="NCBI Taxonomy" id="1423815"/>
    <lineage>
        <taxon>Bacteria</taxon>
        <taxon>Bacillati</taxon>
        <taxon>Bacillota</taxon>
        <taxon>Bacilli</taxon>
        <taxon>Lactobacillales</taxon>
        <taxon>Lactobacillaceae</taxon>
        <taxon>Companilactobacillus</taxon>
    </lineage>
</organism>
<comment type="caution">
    <text evidence="4">The sequence shown here is derived from an EMBL/GenBank/DDBJ whole genome shotgun (WGS) entry which is preliminary data.</text>
</comment>
<dbReference type="SUPFAM" id="SSF56796">
    <property type="entry name" value="Dehydroquinate synthase-like"/>
    <property type="match status" value="1"/>
</dbReference>
<dbReference type="GO" id="GO:0046872">
    <property type="term" value="F:metal ion binding"/>
    <property type="evidence" value="ECO:0007669"/>
    <property type="project" value="InterPro"/>
</dbReference>
<protein>
    <submittedName>
        <fullName evidence="4">Propanol dehydrogenase</fullName>
    </submittedName>
</protein>
<feature type="domain" description="Fe-containing alcohol dehydrogenase-like C-terminal" evidence="3">
    <location>
        <begin position="172"/>
        <end position="372"/>
    </location>
</feature>
<dbReference type="PANTHER" id="PTHR11496">
    <property type="entry name" value="ALCOHOL DEHYDROGENASE"/>
    <property type="match status" value="1"/>
</dbReference>
<dbReference type="RefSeq" id="WP_010624088.1">
    <property type="nucleotide sequence ID" value="NZ_AZFA01000002.1"/>
</dbReference>
<dbReference type="InterPro" id="IPR018211">
    <property type="entry name" value="ADH_Fe_CS"/>
</dbReference>
<reference evidence="4 5" key="1">
    <citation type="journal article" date="2015" name="Genome Announc.">
        <title>Expanding the biotechnology potential of lactobacilli through comparative genomics of 213 strains and associated genera.</title>
        <authorList>
            <person name="Sun Z."/>
            <person name="Harris H.M."/>
            <person name="McCann A."/>
            <person name="Guo C."/>
            <person name="Argimon S."/>
            <person name="Zhang W."/>
            <person name="Yang X."/>
            <person name="Jeffery I.B."/>
            <person name="Cooney J.C."/>
            <person name="Kagawa T.F."/>
            <person name="Liu W."/>
            <person name="Song Y."/>
            <person name="Salvetti E."/>
            <person name="Wrobel A."/>
            <person name="Rasinkangas P."/>
            <person name="Parkhill J."/>
            <person name="Rea M.C."/>
            <person name="O'Sullivan O."/>
            <person name="Ritari J."/>
            <person name="Douillard F.P."/>
            <person name="Paul Ross R."/>
            <person name="Yang R."/>
            <person name="Briner A.E."/>
            <person name="Felis G.E."/>
            <person name="de Vos W.M."/>
            <person name="Barrangou R."/>
            <person name="Klaenhammer T.R."/>
            <person name="Caufield P.W."/>
            <person name="Cui Y."/>
            <person name="Zhang H."/>
            <person name="O'Toole P.W."/>
        </authorList>
    </citation>
    <scope>NUCLEOTIDE SEQUENCE [LARGE SCALE GENOMIC DNA]</scope>
    <source>
        <strain evidence="4 5">DSM 14857</strain>
    </source>
</reference>
<evidence type="ECO:0000259" key="3">
    <source>
        <dbReference type="Pfam" id="PF25137"/>
    </source>
</evidence>
<evidence type="ECO:0000313" key="5">
    <source>
        <dbReference type="Proteomes" id="UP000051647"/>
    </source>
</evidence>
<dbReference type="Gene3D" id="3.40.50.1970">
    <property type="match status" value="1"/>
</dbReference>
<evidence type="ECO:0000313" key="4">
    <source>
        <dbReference type="EMBL" id="KRL68249.1"/>
    </source>
</evidence>
<dbReference type="PROSITE" id="PS00060">
    <property type="entry name" value="ADH_IRON_2"/>
    <property type="match status" value="1"/>
</dbReference>
<dbReference type="eggNOG" id="COG1454">
    <property type="taxonomic scope" value="Bacteria"/>
</dbReference>
<dbReference type="InterPro" id="IPR001670">
    <property type="entry name" value="ADH_Fe/GldA"/>
</dbReference>
<dbReference type="GO" id="GO:0004022">
    <property type="term" value="F:alcohol dehydrogenase (NAD+) activity"/>
    <property type="evidence" value="ECO:0007669"/>
    <property type="project" value="TreeGrafter"/>
</dbReference>
<dbReference type="InterPro" id="IPR056798">
    <property type="entry name" value="ADH_Fe_C"/>
</dbReference>
<dbReference type="OrthoDB" id="9815791at2"/>
<sequence>MVVDFSLKPHIISGKDSLDTLDAIKDQTILMVCDPFLDGSEELNKIRSHVHAKNHVEVFSDVKPNPPLTNIIAGVRVFEKIVPTIIIAVGGGSAIDTAKGIRFFGEKVTNKKVNCFIGIPTTSGTGSEVTNTAVITDEKNNVKFPIMDDYLTPDISILFPELVMSAPASVAAYSGLDVLTHSLESLVAKDANLFTEAFSEKAMGVILDDLVEVVMKQPDNFELRKTVHEASTAAGMAFNAAGLGFCHAIAHQLGAIFHVPHGLACAMTLPYVVEYNAEHSETALHKYAAAARKCGLVGNGAGDKVAVKKIERTINQMMSEMNCAKSLRAFGVDHNEAVKETDRVIEYAKKDATFPGNPVVPSDDDLRAVYQKVIG</sequence>
<dbReference type="FunFam" id="3.40.50.1970:FF:000003">
    <property type="entry name" value="Alcohol dehydrogenase, iron-containing"/>
    <property type="match status" value="1"/>
</dbReference>
<dbReference type="PATRIC" id="fig|1423815.3.peg.1011"/>
<dbReference type="FunFam" id="1.20.1090.10:FF:000001">
    <property type="entry name" value="Aldehyde-alcohol dehydrogenase"/>
    <property type="match status" value="1"/>
</dbReference>
<evidence type="ECO:0000259" key="2">
    <source>
        <dbReference type="Pfam" id="PF00465"/>
    </source>
</evidence>
<dbReference type="PANTHER" id="PTHR11496:SF83">
    <property type="entry name" value="HYDROXYACID-OXOACID TRANSHYDROGENASE, MITOCHONDRIAL"/>
    <property type="match status" value="1"/>
</dbReference>
<proteinExistence type="predicted"/>
<dbReference type="EMBL" id="AZFA01000002">
    <property type="protein sequence ID" value="KRL68249.1"/>
    <property type="molecule type" value="Genomic_DNA"/>
</dbReference>
<dbReference type="Pfam" id="PF00465">
    <property type="entry name" value="Fe-ADH"/>
    <property type="match status" value="1"/>
</dbReference>
<name>A0A0R1SHH8_9LACO</name>
<keyword evidence="5" id="KW-1185">Reference proteome</keyword>
<dbReference type="Pfam" id="PF25137">
    <property type="entry name" value="ADH_Fe_C"/>
    <property type="match status" value="1"/>
</dbReference>
<dbReference type="InterPro" id="IPR039697">
    <property type="entry name" value="Alcohol_dehydrogenase_Fe"/>
</dbReference>
<dbReference type="STRING" id="1423815.FC27_GL000991"/>